<evidence type="ECO:0000256" key="1">
    <source>
        <dbReference type="ARBA" id="ARBA00022676"/>
    </source>
</evidence>
<protein>
    <submittedName>
        <fullName evidence="4">Putative GH43/DUF377 family glycosyl hydrolase</fullName>
    </submittedName>
</protein>
<organism evidence="4 5">
    <name type="scientific">Parvularcula dongshanensis</name>
    <dbReference type="NCBI Taxonomy" id="1173995"/>
    <lineage>
        <taxon>Bacteria</taxon>
        <taxon>Pseudomonadati</taxon>
        <taxon>Pseudomonadota</taxon>
        <taxon>Alphaproteobacteria</taxon>
        <taxon>Parvularculales</taxon>
        <taxon>Parvularculaceae</taxon>
        <taxon>Parvularcula</taxon>
    </lineage>
</organism>
<evidence type="ECO:0000313" key="5">
    <source>
        <dbReference type="Proteomes" id="UP000563524"/>
    </source>
</evidence>
<comment type="similarity">
    <text evidence="3">Belongs to the glycosyl hydrolase 130 family.</text>
</comment>
<gene>
    <name evidence="4" type="ORF">GGQ59_000330</name>
</gene>
<dbReference type="EMBL" id="JACHOB010000001">
    <property type="protein sequence ID" value="MBB4657830.1"/>
    <property type="molecule type" value="Genomic_DNA"/>
</dbReference>
<dbReference type="SUPFAM" id="SSF75005">
    <property type="entry name" value="Arabinanase/levansucrase/invertase"/>
    <property type="match status" value="1"/>
</dbReference>
<dbReference type="PANTHER" id="PTHR34106">
    <property type="entry name" value="GLYCOSIDASE"/>
    <property type="match status" value="1"/>
</dbReference>
<dbReference type="Proteomes" id="UP000563524">
    <property type="component" value="Unassembled WGS sequence"/>
</dbReference>
<keyword evidence="5" id="KW-1185">Reference proteome</keyword>
<dbReference type="PANTHER" id="PTHR34106:SF4">
    <property type="entry name" value="BLL5143 PROTEIN"/>
    <property type="match status" value="1"/>
</dbReference>
<dbReference type="Pfam" id="PF04041">
    <property type="entry name" value="Glyco_hydro_130"/>
    <property type="match status" value="1"/>
</dbReference>
<accession>A0A840I163</accession>
<dbReference type="GO" id="GO:0016787">
    <property type="term" value="F:hydrolase activity"/>
    <property type="evidence" value="ECO:0007669"/>
    <property type="project" value="UniProtKB-KW"/>
</dbReference>
<reference evidence="4 5" key="1">
    <citation type="submission" date="2020-08" db="EMBL/GenBank/DDBJ databases">
        <title>Genomic Encyclopedia of Type Strains, Phase IV (KMG-IV): sequencing the most valuable type-strain genomes for metagenomic binning, comparative biology and taxonomic classification.</title>
        <authorList>
            <person name="Goeker M."/>
        </authorList>
    </citation>
    <scope>NUCLEOTIDE SEQUENCE [LARGE SCALE GENOMIC DNA]</scope>
    <source>
        <strain evidence="4 5">DSM 102850</strain>
    </source>
</reference>
<keyword evidence="1" id="KW-0328">Glycosyltransferase</keyword>
<keyword evidence="4" id="KW-0378">Hydrolase</keyword>
<keyword evidence="2" id="KW-0808">Transferase</keyword>
<proteinExistence type="inferred from homology"/>
<name>A0A840I163_9PROT</name>
<dbReference type="RefSeq" id="WP_183815230.1">
    <property type="nucleotide sequence ID" value="NZ_JACHOB010000001.1"/>
</dbReference>
<comment type="caution">
    <text evidence="4">The sequence shown here is derived from an EMBL/GenBank/DDBJ whole genome shotgun (WGS) entry which is preliminary data.</text>
</comment>
<dbReference type="AlphaFoldDB" id="A0A840I163"/>
<dbReference type="InterPro" id="IPR023296">
    <property type="entry name" value="Glyco_hydro_beta-prop_sf"/>
</dbReference>
<evidence type="ECO:0000256" key="3">
    <source>
        <dbReference type="ARBA" id="ARBA00024356"/>
    </source>
</evidence>
<evidence type="ECO:0000256" key="2">
    <source>
        <dbReference type="ARBA" id="ARBA00022679"/>
    </source>
</evidence>
<evidence type="ECO:0000313" key="4">
    <source>
        <dbReference type="EMBL" id="MBB4657830.1"/>
    </source>
</evidence>
<dbReference type="InterPro" id="IPR007184">
    <property type="entry name" value="Mannoside_phosphorylase"/>
</dbReference>
<sequence>MRLLDGARLQDLALPPDQEAVLLQPFGPVVIRAPYQSNEAGKLRATAHRLCGITDEHAERLLDSIRAHYVHRHPDWDSMVEDRWEKIRHGLIDIDCIGPLRQRLIASYFLSEYTFKSTAYFNPSIVPHPDDEGGEGMRVVLSVRAVGEGHISSVAFREGRIGADGTLSVLETPDVYQSGVLKGFRMREGTMTEAKVAEVGFEHEGELGSRILFPLTAATSNGLEDLRLIRFEDGGERTYYGTYTAYDGRHIASQLLRTDDFKRFELMELEGDAVGNKGMGLFPRRVNGHYAMLGRQDAERVWLLYSDDIGNWSGGEVILEPAYDWEFMHMGNCGSPIEIEEGWLILTHGVGPVREYTLGAALVDLDDPSKVIARTPRPLIATDETDRHGYVPNAVYSCGGIVHNGRLVLPFGLADYEVRCMDIGVRDLIDQMERV</sequence>
<dbReference type="Gene3D" id="2.115.10.20">
    <property type="entry name" value="Glycosyl hydrolase domain, family 43"/>
    <property type="match status" value="1"/>
</dbReference>
<dbReference type="GO" id="GO:0016757">
    <property type="term" value="F:glycosyltransferase activity"/>
    <property type="evidence" value="ECO:0007669"/>
    <property type="project" value="UniProtKB-KW"/>
</dbReference>